<comment type="caution">
    <text evidence="1">The sequence shown here is derived from an EMBL/GenBank/DDBJ whole genome shotgun (WGS) entry which is preliminary data.</text>
</comment>
<proteinExistence type="predicted"/>
<name>A0AAW1K176_POPJA</name>
<evidence type="ECO:0000313" key="1">
    <source>
        <dbReference type="EMBL" id="KAK9711550.1"/>
    </source>
</evidence>
<accession>A0AAW1K176</accession>
<reference evidence="1 2" key="1">
    <citation type="journal article" date="2024" name="BMC Genomics">
        <title>De novo assembly and annotation of Popillia japonica's genome with initial clues to its potential as an invasive pest.</title>
        <authorList>
            <person name="Cucini C."/>
            <person name="Boschi S."/>
            <person name="Funari R."/>
            <person name="Cardaioli E."/>
            <person name="Iannotti N."/>
            <person name="Marturano G."/>
            <person name="Paoli F."/>
            <person name="Bruttini M."/>
            <person name="Carapelli A."/>
            <person name="Frati F."/>
            <person name="Nardi F."/>
        </authorList>
    </citation>
    <scope>NUCLEOTIDE SEQUENCE [LARGE SCALE GENOMIC DNA]</scope>
    <source>
        <strain evidence="1">DMR45628</strain>
    </source>
</reference>
<dbReference type="EMBL" id="JASPKY010000278">
    <property type="protein sequence ID" value="KAK9711550.1"/>
    <property type="molecule type" value="Genomic_DNA"/>
</dbReference>
<evidence type="ECO:0000313" key="2">
    <source>
        <dbReference type="Proteomes" id="UP001458880"/>
    </source>
</evidence>
<gene>
    <name evidence="1" type="ORF">QE152_g25376</name>
</gene>
<dbReference type="AlphaFoldDB" id="A0AAW1K176"/>
<protein>
    <submittedName>
        <fullName evidence="1">Uncharacterized protein</fullName>
    </submittedName>
</protein>
<organism evidence="1 2">
    <name type="scientific">Popillia japonica</name>
    <name type="common">Japanese beetle</name>
    <dbReference type="NCBI Taxonomy" id="7064"/>
    <lineage>
        <taxon>Eukaryota</taxon>
        <taxon>Metazoa</taxon>
        <taxon>Ecdysozoa</taxon>
        <taxon>Arthropoda</taxon>
        <taxon>Hexapoda</taxon>
        <taxon>Insecta</taxon>
        <taxon>Pterygota</taxon>
        <taxon>Neoptera</taxon>
        <taxon>Endopterygota</taxon>
        <taxon>Coleoptera</taxon>
        <taxon>Polyphaga</taxon>
        <taxon>Scarabaeiformia</taxon>
        <taxon>Scarabaeidae</taxon>
        <taxon>Rutelinae</taxon>
        <taxon>Popillia</taxon>
    </lineage>
</organism>
<sequence>MKDMGKAKHCIGLNITYDKHMNGISLDQSVKFGMAECKPVTTPSDPNQKLSIDMCSNDETLDNVPYQEAVGSLLIFGTRN</sequence>
<dbReference type="Proteomes" id="UP001458880">
    <property type="component" value="Unassembled WGS sequence"/>
</dbReference>
<keyword evidence="2" id="KW-1185">Reference proteome</keyword>